<evidence type="ECO:0000256" key="2">
    <source>
        <dbReference type="SAM" id="MobiDB-lite"/>
    </source>
</evidence>
<dbReference type="RefSeq" id="WP_161102967.1">
    <property type="nucleotide sequence ID" value="NZ_JBHLYI010000001.1"/>
</dbReference>
<dbReference type="AlphaFoldDB" id="A0A6I4W5P3"/>
<protein>
    <recommendedName>
        <fullName evidence="1">ESAT-6-like protein</fullName>
    </recommendedName>
</protein>
<dbReference type="NCBIfam" id="TIGR03930">
    <property type="entry name" value="WXG100_ESAT6"/>
    <property type="match status" value="1"/>
</dbReference>
<dbReference type="InterPro" id="IPR036689">
    <property type="entry name" value="ESAT-6-like_sf"/>
</dbReference>
<dbReference type="Proteomes" id="UP000431901">
    <property type="component" value="Unassembled WGS sequence"/>
</dbReference>
<comment type="caution">
    <text evidence="3">The sequence shown here is derived from an EMBL/GenBank/DDBJ whole genome shotgun (WGS) entry which is preliminary data.</text>
</comment>
<feature type="region of interest" description="Disordered" evidence="2">
    <location>
        <begin position="75"/>
        <end position="96"/>
    </location>
</feature>
<keyword evidence="4" id="KW-1185">Reference proteome</keyword>
<organism evidence="3 4">
    <name type="scientific">Actinomadura rayongensis</name>
    <dbReference type="NCBI Taxonomy" id="1429076"/>
    <lineage>
        <taxon>Bacteria</taxon>
        <taxon>Bacillati</taxon>
        <taxon>Actinomycetota</taxon>
        <taxon>Actinomycetes</taxon>
        <taxon>Streptosporangiales</taxon>
        <taxon>Thermomonosporaceae</taxon>
        <taxon>Actinomadura</taxon>
    </lineage>
</organism>
<feature type="compositionally biased region" description="Polar residues" evidence="2">
    <location>
        <begin position="76"/>
        <end position="96"/>
    </location>
</feature>
<dbReference type="EMBL" id="WUTW01000002">
    <property type="protein sequence ID" value="MXQ64791.1"/>
    <property type="molecule type" value="Genomic_DNA"/>
</dbReference>
<dbReference type="Gene3D" id="1.10.287.1060">
    <property type="entry name" value="ESAT-6-like"/>
    <property type="match status" value="1"/>
</dbReference>
<evidence type="ECO:0000313" key="4">
    <source>
        <dbReference type="Proteomes" id="UP000431901"/>
    </source>
</evidence>
<name>A0A6I4W5P3_9ACTN</name>
<dbReference type="OrthoDB" id="4278078at2"/>
<proteinExistence type="inferred from homology"/>
<dbReference type="InterPro" id="IPR010310">
    <property type="entry name" value="T7SS_ESAT-6-like"/>
</dbReference>
<sequence length="96" mass="11075">MSQAFSTDYQAMQQAEQMFQAKHREMVELLDALESDLQSGLARWEDDARDAYFEARAKWDKAARDQAKSIDEFSKSVGTARTNYQSAERSNVDQWS</sequence>
<gene>
    <name evidence="3" type="ORF">GQ466_12150</name>
</gene>
<dbReference type="SUPFAM" id="SSF140453">
    <property type="entry name" value="EsxAB dimer-like"/>
    <property type="match status" value="1"/>
</dbReference>
<evidence type="ECO:0000256" key="1">
    <source>
        <dbReference type="RuleBase" id="RU362001"/>
    </source>
</evidence>
<dbReference type="Pfam" id="PF06013">
    <property type="entry name" value="WXG100"/>
    <property type="match status" value="1"/>
</dbReference>
<reference evidence="3 4" key="1">
    <citation type="submission" date="2019-12" db="EMBL/GenBank/DDBJ databases">
        <title>Nocardia macrotermitis sp. nov. and Nocardia aurantia sp. nov., isolated from the gut of the fungus growing-termite Macrotermes natalensis.</title>
        <authorList>
            <person name="Christine B."/>
            <person name="Rene B."/>
        </authorList>
    </citation>
    <scope>NUCLEOTIDE SEQUENCE [LARGE SCALE GENOMIC DNA]</scope>
    <source>
        <strain evidence="3 4">DSM 102126</strain>
    </source>
</reference>
<evidence type="ECO:0000313" key="3">
    <source>
        <dbReference type="EMBL" id="MXQ64791.1"/>
    </source>
</evidence>
<comment type="similarity">
    <text evidence="1">Belongs to the WXG100 family.</text>
</comment>
<accession>A0A6I4W5P3</accession>